<sequence>MFKIAKAPFQASQLVLAAALAFASLGAQAEVTVESVEVQGSYKLGAQAVQSLSSSNRQ</sequence>
<accession>A0ABT2YLB3</accession>
<evidence type="ECO:0000313" key="2">
    <source>
        <dbReference type="EMBL" id="MCV2370726.1"/>
    </source>
</evidence>
<name>A0ABT2YLB3_9BURK</name>
<dbReference type="EMBL" id="JAJIRN010000010">
    <property type="protein sequence ID" value="MCV2370726.1"/>
    <property type="molecule type" value="Genomic_DNA"/>
</dbReference>
<gene>
    <name evidence="2" type="ORF">LNV07_21790</name>
</gene>
<organism evidence="2 3">
    <name type="scientific">Roseateles oligotrophus</name>
    <dbReference type="NCBI Taxonomy" id="1769250"/>
    <lineage>
        <taxon>Bacteria</taxon>
        <taxon>Pseudomonadati</taxon>
        <taxon>Pseudomonadota</taxon>
        <taxon>Betaproteobacteria</taxon>
        <taxon>Burkholderiales</taxon>
        <taxon>Sphaerotilaceae</taxon>
        <taxon>Roseateles</taxon>
    </lineage>
</organism>
<dbReference type="RefSeq" id="WP_263573315.1">
    <property type="nucleotide sequence ID" value="NZ_JAJIRN010000010.1"/>
</dbReference>
<dbReference type="Proteomes" id="UP001209701">
    <property type="component" value="Unassembled WGS sequence"/>
</dbReference>
<keyword evidence="1" id="KW-0732">Signal</keyword>
<proteinExistence type="predicted"/>
<evidence type="ECO:0000256" key="1">
    <source>
        <dbReference type="SAM" id="SignalP"/>
    </source>
</evidence>
<protein>
    <submittedName>
        <fullName evidence="2">Uncharacterized protein</fullName>
    </submittedName>
</protein>
<comment type="caution">
    <text evidence="2">The sequence shown here is derived from an EMBL/GenBank/DDBJ whole genome shotgun (WGS) entry which is preliminary data.</text>
</comment>
<keyword evidence="3" id="KW-1185">Reference proteome</keyword>
<reference evidence="2 3" key="1">
    <citation type="submission" date="2021-11" db="EMBL/GenBank/DDBJ databases">
        <authorList>
            <person name="Liang Q."/>
            <person name="Mou H."/>
            <person name="Liu Z."/>
        </authorList>
    </citation>
    <scope>NUCLEOTIDE SEQUENCE [LARGE SCALE GENOMIC DNA]</scope>
    <source>
        <strain evidence="2 3">CHU3</strain>
    </source>
</reference>
<feature type="chain" id="PRO_5045092281" evidence="1">
    <location>
        <begin position="30"/>
        <end position="58"/>
    </location>
</feature>
<evidence type="ECO:0000313" key="3">
    <source>
        <dbReference type="Proteomes" id="UP001209701"/>
    </source>
</evidence>
<feature type="signal peptide" evidence="1">
    <location>
        <begin position="1"/>
        <end position="29"/>
    </location>
</feature>